<evidence type="ECO:0000256" key="9">
    <source>
        <dbReference type="ARBA" id="ARBA00042864"/>
    </source>
</evidence>
<organism evidence="13 14">
    <name type="scientific">Ginsengibacter hankyongi</name>
    <dbReference type="NCBI Taxonomy" id="2607284"/>
    <lineage>
        <taxon>Bacteria</taxon>
        <taxon>Pseudomonadati</taxon>
        <taxon>Bacteroidota</taxon>
        <taxon>Chitinophagia</taxon>
        <taxon>Chitinophagales</taxon>
        <taxon>Chitinophagaceae</taxon>
        <taxon>Ginsengibacter</taxon>
    </lineage>
</organism>
<dbReference type="PANTHER" id="PTHR43472:SF1">
    <property type="entry name" value="PHOSPHORIBOSYLAMINE--GLYCINE LIGASE, CHLOROPLASTIC"/>
    <property type="match status" value="1"/>
</dbReference>
<dbReference type="InterPro" id="IPR020562">
    <property type="entry name" value="PRibGlycinamide_synth_N"/>
</dbReference>
<dbReference type="InterPro" id="IPR013815">
    <property type="entry name" value="ATP_grasp_subdomain_1"/>
</dbReference>
<dbReference type="Pfam" id="PF02843">
    <property type="entry name" value="GARS_C"/>
    <property type="match status" value="1"/>
</dbReference>
<dbReference type="SMART" id="SM01209">
    <property type="entry name" value="GARS_A"/>
    <property type="match status" value="1"/>
</dbReference>
<dbReference type="UniPathway" id="UPA00074">
    <property type="reaction ID" value="UER00125"/>
</dbReference>
<comment type="catalytic activity">
    <reaction evidence="10">
        <text>5-phospho-beta-D-ribosylamine + glycine + ATP = N(1)-(5-phospho-beta-D-ribosyl)glycinamide + ADP + phosphate + H(+)</text>
        <dbReference type="Rhea" id="RHEA:17453"/>
        <dbReference type="ChEBI" id="CHEBI:15378"/>
        <dbReference type="ChEBI" id="CHEBI:30616"/>
        <dbReference type="ChEBI" id="CHEBI:43474"/>
        <dbReference type="ChEBI" id="CHEBI:57305"/>
        <dbReference type="ChEBI" id="CHEBI:58681"/>
        <dbReference type="ChEBI" id="CHEBI:143788"/>
        <dbReference type="ChEBI" id="CHEBI:456216"/>
        <dbReference type="EC" id="6.3.4.13"/>
    </reaction>
</comment>
<keyword evidence="4 11" id="KW-0547">Nucleotide-binding</keyword>
<dbReference type="EC" id="6.3.4.13" evidence="2 10"/>
<dbReference type="EMBL" id="VYQF01000001">
    <property type="protein sequence ID" value="KAA9041817.1"/>
    <property type="molecule type" value="Genomic_DNA"/>
</dbReference>
<dbReference type="InterPro" id="IPR011761">
    <property type="entry name" value="ATP-grasp"/>
</dbReference>
<dbReference type="Gene3D" id="3.30.470.20">
    <property type="entry name" value="ATP-grasp fold, B domain"/>
    <property type="match status" value="1"/>
</dbReference>
<dbReference type="HAMAP" id="MF_00138">
    <property type="entry name" value="GARS"/>
    <property type="match status" value="1"/>
</dbReference>
<evidence type="ECO:0000313" key="13">
    <source>
        <dbReference type="EMBL" id="KAA9041817.1"/>
    </source>
</evidence>
<dbReference type="GO" id="GO:0009113">
    <property type="term" value="P:purine nucleobase biosynthetic process"/>
    <property type="evidence" value="ECO:0007669"/>
    <property type="project" value="InterPro"/>
</dbReference>
<evidence type="ECO:0000256" key="8">
    <source>
        <dbReference type="ARBA" id="ARBA00042242"/>
    </source>
</evidence>
<dbReference type="InterPro" id="IPR020561">
    <property type="entry name" value="PRibGlycinamid_synth_ATP-grasp"/>
</dbReference>
<evidence type="ECO:0000256" key="5">
    <source>
        <dbReference type="ARBA" id="ARBA00022755"/>
    </source>
</evidence>
<dbReference type="Gene3D" id="3.40.50.20">
    <property type="match status" value="1"/>
</dbReference>
<dbReference type="GO" id="GO:0004637">
    <property type="term" value="F:phosphoribosylamine-glycine ligase activity"/>
    <property type="evidence" value="ECO:0007669"/>
    <property type="project" value="UniProtKB-UniRule"/>
</dbReference>
<feature type="domain" description="ATP-grasp" evidence="12">
    <location>
        <begin position="111"/>
        <end position="319"/>
    </location>
</feature>
<dbReference type="SUPFAM" id="SSF56059">
    <property type="entry name" value="Glutathione synthetase ATP-binding domain-like"/>
    <property type="match status" value="1"/>
</dbReference>
<dbReference type="Gene3D" id="3.30.1490.20">
    <property type="entry name" value="ATP-grasp fold, A domain"/>
    <property type="match status" value="1"/>
</dbReference>
<name>A0A5J5IP79_9BACT</name>
<keyword evidence="6 11" id="KW-0067">ATP-binding</keyword>
<evidence type="ECO:0000259" key="12">
    <source>
        <dbReference type="PROSITE" id="PS50975"/>
    </source>
</evidence>
<evidence type="ECO:0000313" key="14">
    <source>
        <dbReference type="Proteomes" id="UP000326903"/>
    </source>
</evidence>
<evidence type="ECO:0000256" key="4">
    <source>
        <dbReference type="ARBA" id="ARBA00022741"/>
    </source>
</evidence>
<keyword evidence="14" id="KW-1185">Reference proteome</keyword>
<dbReference type="InterPro" id="IPR020560">
    <property type="entry name" value="PRibGlycinamide_synth_C-dom"/>
</dbReference>
<comment type="caution">
    <text evidence="13">The sequence shown here is derived from an EMBL/GenBank/DDBJ whole genome shotgun (WGS) entry which is preliminary data.</text>
</comment>
<dbReference type="RefSeq" id="WP_150413946.1">
    <property type="nucleotide sequence ID" value="NZ_VYQF01000001.1"/>
</dbReference>
<dbReference type="Pfam" id="PF01071">
    <property type="entry name" value="GARS_A"/>
    <property type="match status" value="1"/>
</dbReference>
<evidence type="ECO:0000256" key="1">
    <source>
        <dbReference type="ARBA" id="ARBA00005174"/>
    </source>
</evidence>
<keyword evidence="3 10" id="KW-0436">Ligase</keyword>
<dbReference type="PANTHER" id="PTHR43472">
    <property type="entry name" value="PHOSPHORIBOSYLAMINE--GLYCINE LIGASE"/>
    <property type="match status" value="1"/>
</dbReference>
<keyword evidence="5 10" id="KW-0658">Purine biosynthesis</keyword>
<evidence type="ECO:0000256" key="6">
    <source>
        <dbReference type="ARBA" id="ARBA00022840"/>
    </source>
</evidence>
<dbReference type="SMART" id="SM01210">
    <property type="entry name" value="GARS_C"/>
    <property type="match status" value="1"/>
</dbReference>
<protein>
    <recommendedName>
        <fullName evidence="2 10">Phosphoribosylamine--glycine ligase</fullName>
        <ecNumber evidence="2 10">6.3.4.13</ecNumber>
    </recommendedName>
    <alternativeName>
        <fullName evidence="10">GARS</fullName>
    </alternativeName>
    <alternativeName>
        <fullName evidence="8 10">Glycinamide ribonucleotide synthetase</fullName>
    </alternativeName>
    <alternativeName>
        <fullName evidence="9 10">Phosphoribosylglycinamide synthetase</fullName>
    </alternativeName>
</protein>
<comment type="similarity">
    <text evidence="7 10">Belongs to the GARS family.</text>
</comment>
<dbReference type="GO" id="GO:0005524">
    <property type="term" value="F:ATP binding"/>
    <property type="evidence" value="ECO:0007669"/>
    <property type="project" value="UniProtKB-UniRule"/>
</dbReference>
<evidence type="ECO:0000256" key="2">
    <source>
        <dbReference type="ARBA" id="ARBA00013255"/>
    </source>
</evidence>
<dbReference type="GO" id="GO:0006189">
    <property type="term" value="P:'de novo' IMP biosynthetic process"/>
    <property type="evidence" value="ECO:0007669"/>
    <property type="project" value="UniProtKB-UniRule"/>
</dbReference>
<dbReference type="NCBIfam" id="TIGR00877">
    <property type="entry name" value="purD"/>
    <property type="match status" value="1"/>
</dbReference>
<sequence>MKILILGSDGRAHAFCWKISQSELCTQLFIAPGNAGTAQYGENIDIAITDFDSIKKTCIAKSIDMVVVGPEEPLVKGIYDFFKNDESLKDIIVTGPSAGGARLEGSKAFAKAFMLRHNIPTAYYKEFDADSYDEGLDYIKNHRLPVVLKADGLAAGKGVVICNNPVEAMGEYELIIQKSKFGEAGKKVVVEQFLDGIELSVFVLTDGNAYVLFPEAKDYKKILEGDKGPNTGGMGAVSPVPFASEIFMNKVIEKVIEPTIKGLREEKIDYKGFIFFGLIKVEDDPFVIEYNCRMGDPETEVVLLRLKNDLVKLLIATEQKKLHEEEILLDEKAAATIVAVSEGYPGNYKKGFAIEFGYLENPEAMKHIDSEGGVMVFHAGTRQDGGYVVTNGGRVIAVSAIADTLAEAVELSKEILNQIHFEGMYYRKDIGYEFIK</sequence>
<dbReference type="AlphaFoldDB" id="A0A5J5IP79"/>
<dbReference type="Gene3D" id="3.90.600.10">
    <property type="entry name" value="Phosphoribosylglycinamide synthetase, C-terminal domain"/>
    <property type="match status" value="1"/>
</dbReference>
<dbReference type="SUPFAM" id="SSF52440">
    <property type="entry name" value="PreATP-grasp domain"/>
    <property type="match status" value="1"/>
</dbReference>
<evidence type="ECO:0000256" key="11">
    <source>
        <dbReference type="PROSITE-ProRule" id="PRU00409"/>
    </source>
</evidence>
<dbReference type="InterPro" id="IPR037123">
    <property type="entry name" value="PRibGlycinamide_synth_C_sf"/>
</dbReference>
<accession>A0A5J5IP79</accession>
<dbReference type="Pfam" id="PF02844">
    <property type="entry name" value="GARS_N"/>
    <property type="match status" value="1"/>
</dbReference>
<proteinExistence type="inferred from homology"/>
<dbReference type="InterPro" id="IPR000115">
    <property type="entry name" value="PRibGlycinamide_synth"/>
</dbReference>
<evidence type="ECO:0000256" key="7">
    <source>
        <dbReference type="ARBA" id="ARBA00038345"/>
    </source>
</evidence>
<dbReference type="Proteomes" id="UP000326903">
    <property type="component" value="Unassembled WGS sequence"/>
</dbReference>
<evidence type="ECO:0000256" key="10">
    <source>
        <dbReference type="HAMAP-Rule" id="MF_00138"/>
    </source>
</evidence>
<gene>
    <name evidence="10 13" type="primary">purD</name>
    <name evidence="13" type="ORF">FW778_07310</name>
</gene>
<dbReference type="PROSITE" id="PS50975">
    <property type="entry name" value="ATP_GRASP"/>
    <property type="match status" value="1"/>
</dbReference>
<comment type="pathway">
    <text evidence="1 10">Purine metabolism; IMP biosynthesis via de novo pathway; N(1)-(5-phospho-D-ribosyl)glycinamide from 5-phospho-alpha-D-ribose 1-diphosphate: step 2/2.</text>
</comment>
<dbReference type="InterPro" id="IPR016185">
    <property type="entry name" value="PreATP-grasp_dom_sf"/>
</dbReference>
<evidence type="ECO:0000256" key="3">
    <source>
        <dbReference type="ARBA" id="ARBA00022598"/>
    </source>
</evidence>
<dbReference type="InterPro" id="IPR011054">
    <property type="entry name" value="Rudment_hybrid_motif"/>
</dbReference>
<reference evidence="13 14" key="1">
    <citation type="submission" date="2019-09" db="EMBL/GenBank/DDBJ databases">
        <title>Draft genome sequence of Ginsengibacter sp. BR5-29.</title>
        <authorList>
            <person name="Im W.-T."/>
        </authorList>
    </citation>
    <scope>NUCLEOTIDE SEQUENCE [LARGE SCALE GENOMIC DNA]</scope>
    <source>
        <strain evidence="13 14">BR5-29</strain>
    </source>
</reference>
<dbReference type="SUPFAM" id="SSF51246">
    <property type="entry name" value="Rudiment single hybrid motif"/>
    <property type="match status" value="1"/>
</dbReference>
<dbReference type="GO" id="GO:0046872">
    <property type="term" value="F:metal ion binding"/>
    <property type="evidence" value="ECO:0007669"/>
    <property type="project" value="InterPro"/>
</dbReference>